<evidence type="ECO:0000313" key="3">
    <source>
        <dbReference type="EMBL" id="TPG04111.1"/>
    </source>
</evidence>
<dbReference type="GO" id="GO:0003676">
    <property type="term" value="F:nucleic acid binding"/>
    <property type="evidence" value="ECO:0007669"/>
    <property type="project" value="InterPro"/>
</dbReference>
<dbReference type="SUPFAM" id="SSF53098">
    <property type="entry name" value="Ribonuclease H-like"/>
    <property type="match status" value="1"/>
</dbReference>
<dbReference type="EMBL" id="RCZO01000015">
    <property type="protein sequence ID" value="TPG04111.1"/>
    <property type="molecule type" value="Genomic_DNA"/>
</dbReference>
<name>A0A502BWN8_9GAMM</name>
<organism evidence="3 4">
    <name type="scientific">Rhodanobacter glycinis</name>
    <dbReference type="NCBI Taxonomy" id="582702"/>
    <lineage>
        <taxon>Bacteria</taxon>
        <taxon>Pseudomonadati</taxon>
        <taxon>Pseudomonadota</taxon>
        <taxon>Gammaproteobacteria</taxon>
        <taxon>Lysobacterales</taxon>
        <taxon>Rhodanobacteraceae</taxon>
        <taxon>Rhodanobacter</taxon>
    </lineage>
</organism>
<dbReference type="AlphaFoldDB" id="A0A502BWN8"/>
<feature type="domain" description="Integrase catalytic" evidence="2">
    <location>
        <begin position="241"/>
        <end position="450"/>
    </location>
</feature>
<dbReference type="InterPro" id="IPR009004">
    <property type="entry name" value="Transposase_Mu_C"/>
</dbReference>
<dbReference type="PROSITE" id="PS50994">
    <property type="entry name" value="INTEGRASE"/>
    <property type="match status" value="1"/>
</dbReference>
<comment type="caution">
    <text evidence="3">The sequence shown here is derived from an EMBL/GenBank/DDBJ whole genome shotgun (WGS) entry which is preliminary data.</text>
</comment>
<dbReference type="InterPro" id="IPR036397">
    <property type="entry name" value="RNaseH_sf"/>
</dbReference>
<proteinExistence type="predicted"/>
<accession>A0A502BWN8</accession>
<keyword evidence="4" id="KW-1185">Reference proteome</keyword>
<evidence type="ECO:0000256" key="1">
    <source>
        <dbReference type="SAM" id="MobiDB-lite"/>
    </source>
</evidence>
<dbReference type="GO" id="GO:0015074">
    <property type="term" value="P:DNA integration"/>
    <property type="evidence" value="ECO:0007669"/>
    <property type="project" value="InterPro"/>
</dbReference>
<gene>
    <name evidence="3" type="ORF">EAH88_18555</name>
</gene>
<evidence type="ECO:0000313" key="4">
    <source>
        <dbReference type="Proteomes" id="UP000319486"/>
    </source>
</evidence>
<dbReference type="InterPro" id="IPR001584">
    <property type="entry name" value="Integrase_cat-core"/>
</dbReference>
<dbReference type="SUPFAM" id="SSF50610">
    <property type="entry name" value="mu transposase, C-terminal domain"/>
    <property type="match status" value="1"/>
</dbReference>
<dbReference type="Proteomes" id="UP000319486">
    <property type="component" value="Unassembled WGS sequence"/>
</dbReference>
<dbReference type="Pfam" id="PF09299">
    <property type="entry name" value="Mu-transpos_C"/>
    <property type="match status" value="1"/>
</dbReference>
<protein>
    <recommendedName>
        <fullName evidence="2">Integrase catalytic domain-containing protein</fullName>
    </recommendedName>
</protein>
<sequence length="630" mass="71343">MPCFQRVAGGHVNSARRRAAGRWFRACGTWEKTMQKQLTVGSRWLCGDRIVEIDGPLSLYQVQVRDMGTGNLLPASLEALQPLSTSQQKGGPLVVPEAEWSRALSIAKALAPYMVGALPHRVKRELAKQFNVSLRQIQRLMARYRQCQQTTALVPRHGGRPVGLRLLEPHVEQLIQHVISKHYARREAASQSEVCERVRLMCQRLNLPPPDPKTVVSRIRAEKGFYLECKRQGAKAARQRFEPRPGKLMVERALALIQIDHTRADINLVAEDDPSQVIGRPWLTLAIDVATRAVVGYYLTMDAPSAISVAMCVAHVMLPKAENDIEPDCWPMNGKPACILVDNGKDLRSKAFQRGCEQHGIELNWRPVAEPHYGAHIERLMGTFMRRVHTLPGTTFSNVKQRGNYPSERKACLTLADFRAWLVEQICHGYHVRHHRGAGMPPLVAWERSFQDDDGCYTLPLAPMDRATVRRDFYPFEYRRMQRTGVQFAGSRYWHPDLAPLIHPERRVCVHYHPDDLSRVWVRSEDNILVEATVVAGRRLREGLRVKLDEAKQAQLDASKLLGYDRGDAIQSQAERRKRQHTRTTSASASEHKKNQRGRHNQTTSNASLVSARPQVPLSRASVSVEVLDL</sequence>
<evidence type="ECO:0000259" key="2">
    <source>
        <dbReference type="PROSITE" id="PS50994"/>
    </source>
</evidence>
<dbReference type="Gene3D" id="3.30.420.10">
    <property type="entry name" value="Ribonuclease H-like superfamily/Ribonuclease H"/>
    <property type="match status" value="1"/>
</dbReference>
<reference evidence="3 4" key="1">
    <citation type="journal article" date="2019" name="Environ. Microbiol.">
        <title>Species interactions and distinct microbial communities in high Arctic permafrost affected cryosols are associated with the CH4 and CO2 gas fluxes.</title>
        <authorList>
            <person name="Altshuler I."/>
            <person name="Hamel J."/>
            <person name="Turney S."/>
            <person name="Magnuson E."/>
            <person name="Levesque R."/>
            <person name="Greer C."/>
            <person name="Whyte L.G."/>
        </authorList>
    </citation>
    <scope>NUCLEOTIDE SEQUENCE [LARGE SCALE GENOMIC DNA]</scope>
    <source>
        <strain evidence="3 4">S13Y</strain>
    </source>
</reference>
<dbReference type="InterPro" id="IPR015378">
    <property type="entry name" value="Transposase-like_Mu_C"/>
</dbReference>
<dbReference type="InterPro" id="IPR012337">
    <property type="entry name" value="RNaseH-like_sf"/>
</dbReference>
<feature type="region of interest" description="Disordered" evidence="1">
    <location>
        <begin position="571"/>
        <end position="613"/>
    </location>
</feature>